<dbReference type="Gene3D" id="1.10.3720.10">
    <property type="entry name" value="MetI-like"/>
    <property type="match status" value="1"/>
</dbReference>
<dbReference type="Pfam" id="PF00528">
    <property type="entry name" value="BPD_transp_1"/>
    <property type="match status" value="1"/>
</dbReference>
<keyword evidence="5 7" id="KW-1133">Transmembrane helix</keyword>
<dbReference type="SUPFAM" id="SSF161098">
    <property type="entry name" value="MetI-like"/>
    <property type="match status" value="1"/>
</dbReference>
<sequence length="280" mass="31378">MSRLRINKSRIANASIYLFLGVFALADIYPLYFSLISSLKSNSEIFQSFTSLPTQFKFENYVTAWRLGNIGRYTLNTFFLTAASLILTAIFGAMASYALSKFVFKARGIFHLFFIAGMMIPIQAIIIPLAYLFGMLGGMNNYPMLILLYTAFNIPLTILILANYMREIPAEIEEAIIMDGGSTLQVLRYVIFPLSLPAIASVTIFNFIQVWNNLIFPLVFITEKKLGTITMGLLAFFGERSNDYGTAMAAIFLTMLPTLFIYVFFQEKLEKGMASGAVKG</sequence>
<feature type="transmembrane region" description="Helical" evidence="7">
    <location>
        <begin position="146"/>
        <end position="165"/>
    </location>
</feature>
<evidence type="ECO:0000256" key="6">
    <source>
        <dbReference type="ARBA" id="ARBA00023136"/>
    </source>
</evidence>
<evidence type="ECO:0000256" key="3">
    <source>
        <dbReference type="ARBA" id="ARBA00022475"/>
    </source>
</evidence>
<comment type="similarity">
    <text evidence="7">Belongs to the binding-protein-dependent transport system permease family.</text>
</comment>
<evidence type="ECO:0000256" key="1">
    <source>
        <dbReference type="ARBA" id="ARBA00004651"/>
    </source>
</evidence>
<dbReference type="PANTHER" id="PTHR43744">
    <property type="entry name" value="ABC TRANSPORTER PERMEASE PROTEIN MG189-RELATED-RELATED"/>
    <property type="match status" value="1"/>
</dbReference>
<dbReference type="PANTHER" id="PTHR43744:SF12">
    <property type="entry name" value="ABC TRANSPORTER PERMEASE PROTEIN MG189-RELATED"/>
    <property type="match status" value="1"/>
</dbReference>
<evidence type="ECO:0000256" key="5">
    <source>
        <dbReference type="ARBA" id="ARBA00022989"/>
    </source>
</evidence>
<dbReference type="EMBL" id="JBHTAI010000008">
    <property type="protein sequence ID" value="MFC7149735.1"/>
    <property type="molecule type" value="Genomic_DNA"/>
</dbReference>
<keyword evidence="6 7" id="KW-0472">Membrane</keyword>
<comment type="subcellular location">
    <subcellularLocation>
        <location evidence="1 7">Cell membrane</location>
        <topology evidence="1 7">Multi-pass membrane protein</topology>
    </subcellularLocation>
</comment>
<dbReference type="InterPro" id="IPR035906">
    <property type="entry name" value="MetI-like_sf"/>
</dbReference>
<evidence type="ECO:0000259" key="8">
    <source>
        <dbReference type="PROSITE" id="PS50928"/>
    </source>
</evidence>
<feature type="transmembrane region" description="Helical" evidence="7">
    <location>
        <begin position="12"/>
        <end position="32"/>
    </location>
</feature>
<comment type="caution">
    <text evidence="9">The sequence shown here is derived from an EMBL/GenBank/DDBJ whole genome shotgun (WGS) entry which is preliminary data.</text>
</comment>
<keyword evidence="4 7" id="KW-0812">Transmembrane</keyword>
<name>A0ABW2F936_9BACL</name>
<accession>A0ABW2F936</accession>
<feature type="transmembrane region" description="Helical" evidence="7">
    <location>
        <begin position="244"/>
        <end position="265"/>
    </location>
</feature>
<reference evidence="10" key="1">
    <citation type="journal article" date="2019" name="Int. J. Syst. Evol. Microbiol.">
        <title>The Global Catalogue of Microorganisms (GCM) 10K type strain sequencing project: providing services to taxonomists for standard genome sequencing and annotation.</title>
        <authorList>
            <consortium name="The Broad Institute Genomics Platform"/>
            <consortium name="The Broad Institute Genome Sequencing Center for Infectious Disease"/>
            <person name="Wu L."/>
            <person name="Ma J."/>
        </authorList>
    </citation>
    <scope>NUCLEOTIDE SEQUENCE [LARGE SCALE GENOMIC DNA]</scope>
    <source>
        <strain evidence="10">KCTC 12907</strain>
    </source>
</reference>
<dbReference type="InterPro" id="IPR000515">
    <property type="entry name" value="MetI-like"/>
</dbReference>
<evidence type="ECO:0000256" key="7">
    <source>
        <dbReference type="RuleBase" id="RU363032"/>
    </source>
</evidence>
<gene>
    <name evidence="9" type="ORF">ACFQMJ_14515</name>
</gene>
<evidence type="ECO:0000256" key="2">
    <source>
        <dbReference type="ARBA" id="ARBA00022448"/>
    </source>
</evidence>
<feature type="transmembrane region" description="Helical" evidence="7">
    <location>
        <begin position="78"/>
        <end position="100"/>
    </location>
</feature>
<dbReference type="CDD" id="cd06261">
    <property type="entry name" value="TM_PBP2"/>
    <property type="match status" value="1"/>
</dbReference>
<proteinExistence type="inferred from homology"/>
<keyword evidence="2 7" id="KW-0813">Transport</keyword>
<feature type="transmembrane region" description="Helical" evidence="7">
    <location>
        <begin position="112"/>
        <end position="134"/>
    </location>
</feature>
<evidence type="ECO:0000313" key="9">
    <source>
        <dbReference type="EMBL" id="MFC7149735.1"/>
    </source>
</evidence>
<evidence type="ECO:0000313" key="10">
    <source>
        <dbReference type="Proteomes" id="UP001596378"/>
    </source>
</evidence>
<keyword evidence="3" id="KW-1003">Cell membrane</keyword>
<feature type="transmembrane region" description="Helical" evidence="7">
    <location>
        <begin position="186"/>
        <end position="208"/>
    </location>
</feature>
<evidence type="ECO:0000256" key="4">
    <source>
        <dbReference type="ARBA" id="ARBA00022692"/>
    </source>
</evidence>
<organism evidence="9 10">
    <name type="scientific">Cohnella cellulosilytica</name>
    <dbReference type="NCBI Taxonomy" id="986710"/>
    <lineage>
        <taxon>Bacteria</taxon>
        <taxon>Bacillati</taxon>
        <taxon>Bacillota</taxon>
        <taxon>Bacilli</taxon>
        <taxon>Bacillales</taxon>
        <taxon>Paenibacillaceae</taxon>
        <taxon>Cohnella</taxon>
    </lineage>
</organism>
<keyword evidence="10" id="KW-1185">Reference proteome</keyword>
<feature type="domain" description="ABC transmembrane type-1" evidence="8">
    <location>
        <begin position="74"/>
        <end position="265"/>
    </location>
</feature>
<dbReference type="PROSITE" id="PS50928">
    <property type="entry name" value="ABC_TM1"/>
    <property type="match status" value="1"/>
</dbReference>
<dbReference type="RefSeq" id="WP_378049157.1">
    <property type="nucleotide sequence ID" value="NZ_JBHMDN010000020.1"/>
</dbReference>
<protein>
    <submittedName>
        <fullName evidence="9">Carbohydrate ABC transporter permease</fullName>
    </submittedName>
</protein>
<dbReference type="Proteomes" id="UP001596378">
    <property type="component" value="Unassembled WGS sequence"/>
</dbReference>